<dbReference type="STRING" id="1210090.GCA_001613185_03094"/>
<name>A0A366D723_9NOCA</name>
<dbReference type="GO" id="GO:0046872">
    <property type="term" value="F:metal ion binding"/>
    <property type="evidence" value="ECO:0007669"/>
    <property type="project" value="UniProtKB-KW"/>
</dbReference>
<evidence type="ECO:0000256" key="2">
    <source>
        <dbReference type="ARBA" id="ARBA00022691"/>
    </source>
</evidence>
<dbReference type="AlphaFoldDB" id="A0A366D723"/>
<dbReference type="GO" id="GO:0005829">
    <property type="term" value="C:cytosol"/>
    <property type="evidence" value="ECO:0007669"/>
    <property type="project" value="TreeGrafter"/>
</dbReference>
<dbReference type="Pfam" id="PF04055">
    <property type="entry name" value="Radical_SAM"/>
    <property type="match status" value="1"/>
</dbReference>
<dbReference type="InterPro" id="IPR023404">
    <property type="entry name" value="rSAM_horseshoe"/>
</dbReference>
<dbReference type="PROSITE" id="PS51332">
    <property type="entry name" value="B12_BINDING"/>
    <property type="match status" value="1"/>
</dbReference>
<dbReference type="OrthoDB" id="5298546at2"/>
<feature type="domain" description="B12-binding" evidence="6">
    <location>
        <begin position="8"/>
        <end position="151"/>
    </location>
</feature>
<keyword evidence="8" id="KW-1185">Reference proteome</keyword>
<dbReference type="RefSeq" id="WP_084537631.1">
    <property type="nucleotide sequence ID" value="NZ_CP107943.1"/>
</dbReference>
<keyword evidence="5" id="KW-0411">Iron-sulfur</keyword>
<dbReference type="InterPro" id="IPR058240">
    <property type="entry name" value="rSAM_sf"/>
</dbReference>
<comment type="cofactor">
    <cofactor evidence="1">
        <name>[4Fe-4S] cluster</name>
        <dbReference type="ChEBI" id="CHEBI:49883"/>
    </cofactor>
</comment>
<dbReference type="PANTHER" id="PTHR43409">
    <property type="entry name" value="ANAEROBIC MAGNESIUM-PROTOPORPHYRIN IX MONOMETHYL ESTER CYCLASE-RELATED"/>
    <property type="match status" value="1"/>
</dbReference>
<organism evidence="7 8">
    <name type="scientific">Nocardia puris</name>
    <dbReference type="NCBI Taxonomy" id="208602"/>
    <lineage>
        <taxon>Bacteria</taxon>
        <taxon>Bacillati</taxon>
        <taxon>Actinomycetota</taxon>
        <taxon>Actinomycetes</taxon>
        <taxon>Mycobacteriales</taxon>
        <taxon>Nocardiaceae</taxon>
        <taxon>Nocardia</taxon>
    </lineage>
</organism>
<dbReference type="SFLD" id="SFLDG01082">
    <property type="entry name" value="B12-binding_domain_containing"/>
    <property type="match status" value="1"/>
</dbReference>
<dbReference type="EMBL" id="QNRE01000015">
    <property type="protein sequence ID" value="RBO85254.1"/>
    <property type="molecule type" value="Genomic_DNA"/>
</dbReference>
<protein>
    <submittedName>
        <fullName evidence="7">Radical SAM superfamily enzyme YgiQ (UPF0313 family)</fullName>
    </submittedName>
</protein>
<keyword evidence="3" id="KW-0479">Metal-binding</keyword>
<dbReference type="SMART" id="SM00729">
    <property type="entry name" value="Elp3"/>
    <property type="match status" value="1"/>
</dbReference>
<dbReference type="Pfam" id="PF02310">
    <property type="entry name" value="B12-binding"/>
    <property type="match status" value="1"/>
</dbReference>
<accession>A0A366D723</accession>
<comment type="caution">
    <text evidence="7">The sequence shown here is derived from an EMBL/GenBank/DDBJ whole genome shotgun (WGS) entry which is preliminary data.</text>
</comment>
<sequence length="627" mass="68635">MIATDRDRGSIKVSLVDLSGESSVRYTPLGAMYLRAAIESDPEIADRVRTTICSYLSGTSLVAMAEQIADTAPDLVGFSCQGWNITTYRQLIPTLRQLLPHTTIVLGGNHVTDQGARWLSQVPEVDIVVNGEGEKTIVDLVHWLLDTQPQLADIAGITYRDDGGLVTSAARPRARSFDEIPSPYLRPSPELANADVVLWETNRGCPYHCAFCFWGAAVGQKLCIAELGRLRAELTTIAEAGAPAIFLCDANFGILPHDVQIAEMVVEMYKRFGAPHTLHVNWAKNHASRVGEIVDVLHCGGVHTNVYLALQTLSQQALTLAGRDERGRPEMFQLARDIVESGGDVGAELIFGLPGETLDDFRAAYDQLYLQFPKLLVHPLWVLPNTTYDADRDLFGLVTLRPDPTADYEGVLEHSTLPREDNRAGLKLLVADEILTGTGYARTTMRGLAVWAGLPPTKALEAFHAFLTGRTDELSRQLADAFSYVDAECYFHRRVRSSVRRALVTDRTLAGQLLAEFVSSMVQDETVRAACHELARYDSALLPRVDLAEGAPDAELLLTAFNVHAVATELLRAPAATRVPPDAPTAIRIRHRAGFARHAADAIDLAGQWRGHVIDATPAVSMRSSHD</sequence>
<dbReference type="Gene3D" id="3.80.30.20">
    <property type="entry name" value="tm_1862 like domain"/>
    <property type="match status" value="1"/>
</dbReference>
<proteinExistence type="predicted"/>
<dbReference type="InterPro" id="IPR006638">
    <property type="entry name" value="Elp3/MiaA/NifB-like_rSAM"/>
</dbReference>
<dbReference type="InterPro" id="IPR034466">
    <property type="entry name" value="Methyltransferase_Class_B"/>
</dbReference>
<keyword evidence="4" id="KW-0408">Iron</keyword>
<evidence type="ECO:0000256" key="4">
    <source>
        <dbReference type="ARBA" id="ARBA00023004"/>
    </source>
</evidence>
<dbReference type="InterPro" id="IPR007197">
    <property type="entry name" value="rSAM"/>
</dbReference>
<evidence type="ECO:0000259" key="6">
    <source>
        <dbReference type="PROSITE" id="PS51332"/>
    </source>
</evidence>
<evidence type="ECO:0000313" key="8">
    <source>
        <dbReference type="Proteomes" id="UP000252586"/>
    </source>
</evidence>
<dbReference type="SUPFAM" id="SSF52242">
    <property type="entry name" value="Cobalamin (vitamin B12)-binding domain"/>
    <property type="match status" value="1"/>
</dbReference>
<dbReference type="CDD" id="cd01335">
    <property type="entry name" value="Radical_SAM"/>
    <property type="match status" value="1"/>
</dbReference>
<evidence type="ECO:0000256" key="1">
    <source>
        <dbReference type="ARBA" id="ARBA00001966"/>
    </source>
</evidence>
<evidence type="ECO:0000256" key="3">
    <source>
        <dbReference type="ARBA" id="ARBA00022723"/>
    </source>
</evidence>
<dbReference type="Proteomes" id="UP000252586">
    <property type="component" value="Unassembled WGS sequence"/>
</dbReference>
<dbReference type="SUPFAM" id="SSF102114">
    <property type="entry name" value="Radical SAM enzymes"/>
    <property type="match status" value="1"/>
</dbReference>
<evidence type="ECO:0000313" key="7">
    <source>
        <dbReference type="EMBL" id="RBO85254.1"/>
    </source>
</evidence>
<dbReference type="SFLD" id="SFLDG01123">
    <property type="entry name" value="methyltransferase_(Class_B)"/>
    <property type="match status" value="1"/>
</dbReference>
<gene>
    <name evidence="7" type="ORF">DFR74_115102</name>
</gene>
<dbReference type="InterPro" id="IPR051198">
    <property type="entry name" value="BchE-like"/>
</dbReference>
<dbReference type="GO" id="GO:0031419">
    <property type="term" value="F:cobalamin binding"/>
    <property type="evidence" value="ECO:0007669"/>
    <property type="project" value="InterPro"/>
</dbReference>
<dbReference type="SFLD" id="SFLDS00029">
    <property type="entry name" value="Radical_SAM"/>
    <property type="match status" value="1"/>
</dbReference>
<dbReference type="Gene3D" id="3.40.50.280">
    <property type="entry name" value="Cobalamin-binding domain"/>
    <property type="match status" value="1"/>
</dbReference>
<dbReference type="GO" id="GO:0051539">
    <property type="term" value="F:4 iron, 4 sulfur cluster binding"/>
    <property type="evidence" value="ECO:0007669"/>
    <property type="project" value="UniProtKB-KW"/>
</dbReference>
<evidence type="ECO:0000256" key="5">
    <source>
        <dbReference type="ARBA" id="ARBA00023014"/>
    </source>
</evidence>
<keyword evidence="2" id="KW-0949">S-adenosyl-L-methionine</keyword>
<dbReference type="InterPro" id="IPR036724">
    <property type="entry name" value="Cobalamin-bd_sf"/>
</dbReference>
<dbReference type="GO" id="GO:0003824">
    <property type="term" value="F:catalytic activity"/>
    <property type="evidence" value="ECO:0007669"/>
    <property type="project" value="InterPro"/>
</dbReference>
<reference evidence="7 8" key="1">
    <citation type="submission" date="2018-06" db="EMBL/GenBank/DDBJ databases">
        <title>Genomic Encyclopedia of Type Strains, Phase IV (KMG-IV): sequencing the most valuable type-strain genomes for metagenomic binning, comparative biology and taxonomic classification.</title>
        <authorList>
            <person name="Goeker M."/>
        </authorList>
    </citation>
    <scope>NUCLEOTIDE SEQUENCE [LARGE SCALE GENOMIC DNA]</scope>
    <source>
        <strain evidence="7 8">DSM 44599</strain>
    </source>
</reference>
<dbReference type="InterPro" id="IPR006158">
    <property type="entry name" value="Cobalamin-bd"/>
</dbReference>
<dbReference type="CDD" id="cd02068">
    <property type="entry name" value="radical_SAM_B12_BD"/>
    <property type="match status" value="1"/>
</dbReference>
<dbReference type="PANTHER" id="PTHR43409:SF16">
    <property type="entry name" value="SLR0320 PROTEIN"/>
    <property type="match status" value="1"/>
</dbReference>